<sequence>MKNVSPGERLSCCLGVDAAVRVEYKPVKKYQEENAVTSMTSTIHEQSIVVKNSRAGPILLTIKEPIPRSTDREIKVSLINPVVARSEEAGNNEQGDLTSADELPKEGARMKGETLEWTIGVQEGKSTELHVKYAVEHPKDNQSCIAAQCDIVISSQIDSSCRANDSYGVSSRSAAKEL</sequence>
<dbReference type="PANTHER" id="PTHR31005:SF8">
    <property type="entry name" value="DUF4139 DOMAIN-CONTAINING PROTEIN"/>
    <property type="match status" value="1"/>
</dbReference>
<evidence type="ECO:0000256" key="1">
    <source>
        <dbReference type="SAM" id="MobiDB-lite"/>
    </source>
</evidence>
<evidence type="ECO:0000259" key="2">
    <source>
        <dbReference type="Pfam" id="PF13598"/>
    </source>
</evidence>
<dbReference type="EMBL" id="UZAH01031632">
    <property type="protein sequence ID" value="VDP16802.1"/>
    <property type="molecule type" value="Genomic_DNA"/>
</dbReference>
<feature type="region of interest" description="Disordered" evidence="1">
    <location>
        <begin position="87"/>
        <end position="108"/>
    </location>
</feature>
<reference evidence="3 4" key="1">
    <citation type="submission" date="2018-11" db="EMBL/GenBank/DDBJ databases">
        <authorList>
            <consortium name="Pathogen Informatics"/>
        </authorList>
    </citation>
    <scope>NUCLEOTIDE SEQUENCE [LARGE SCALE GENOMIC DNA]</scope>
</reference>
<feature type="domain" description="DUF4139" evidence="2">
    <location>
        <begin position="15"/>
        <end position="139"/>
    </location>
</feature>
<proteinExistence type="predicted"/>
<dbReference type="PANTHER" id="PTHR31005">
    <property type="entry name" value="DUF4139 DOMAIN-CONTAINING PROTEIN"/>
    <property type="match status" value="1"/>
</dbReference>
<keyword evidence="4" id="KW-1185">Reference proteome</keyword>
<dbReference type="OrthoDB" id="10068793at2759"/>
<organism evidence="4 5">
    <name type="scientific">Heligmosomoides polygyrus</name>
    <name type="common">Parasitic roundworm</name>
    <dbReference type="NCBI Taxonomy" id="6339"/>
    <lineage>
        <taxon>Eukaryota</taxon>
        <taxon>Metazoa</taxon>
        <taxon>Ecdysozoa</taxon>
        <taxon>Nematoda</taxon>
        <taxon>Chromadorea</taxon>
        <taxon>Rhabditida</taxon>
        <taxon>Rhabditina</taxon>
        <taxon>Rhabditomorpha</taxon>
        <taxon>Strongyloidea</taxon>
        <taxon>Heligmosomidae</taxon>
        <taxon>Heligmosomoides</taxon>
    </lineage>
</organism>
<name>A0A183GCC2_HELPZ</name>
<evidence type="ECO:0000313" key="3">
    <source>
        <dbReference type="EMBL" id="VDP16802.1"/>
    </source>
</evidence>
<gene>
    <name evidence="3" type="ORF">HPBE_LOCUS19810</name>
</gene>
<accession>A0A3P8AQ33</accession>
<evidence type="ECO:0000313" key="4">
    <source>
        <dbReference type="Proteomes" id="UP000050761"/>
    </source>
</evidence>
<reference evidence="5" key="2">
    <citation type="submission" date="2019-09" db="UniProtKB">
        <authorList>
            <consortium name="WormBaseParasite"/>
        </authorList>
    </citation>
    <scope>IDENTIFICATION</scope>
</reference>
<dbReference type="InterPro" id="IPR037291">
    <property type="entry name" value="DUF4139"/>
</dbReference>
<evidence type="ECO:0000313" key="5">
    <source>
        <dbReference type="WBParaSite" id="HPBE_0001981101-mRNA-1"/>
    </source>
</evidence>
<dbReference type="Proteomes" id="UP000050761">
    <property type="component" value="Unassembled WGS sequence"/>
</dbReference>
<accession>A0A183GCC2</accession>
<protein>
    <submittedName>
        <fullName evidence="5">DUF4139 domain-containing protein</fullName>
    </submittedName>
</protein>
<dbReference type="AlphaFoldDB" id="A0A183GCC2"/>
<dbReference type="InterPro" id="IPR011935">
    <property type="entry name" value="CHP02231"/>
</dbReference>
<dbReference type="WBParaSite" id="HPBE_0001981101-mRNA-1">
    <property type="protein sequence ID" value="HPBE_0001981101-mRNA-1"/>
    <property type="gene ID" value="HPBE_0001981101"/>
</dbReference>
<dbReference type="Pfam" id="PF13598">
    <property type="entry name" value="DUF4139"/>
    <property type="match status" value="1"/>
</dbReference>